<dbReference type="Gene3D" id="2.30.42.10">
    <property type="match status" value="1"/>
</dbReference>
<dbReference type="OrthoDB" id="9758917at2"/>
<dbReference type="InterPro" id="IPR001940">
    <property type="entry name" value="Peptidase_S1C"/>
</dbReference>
<keyword evidence="6" id="KW-1133">Transmembrane helix</keyword>
<keyword evidence="3 8" id="KW-0378">Hydrolase</keyword>
<evidence type="ECO:0000256" key="4">
    <source>
        <dbReference type="ARBA" id="ARBA00022825"/>
    </source>
</evidence>
<dbReference type="Proteomes" id="UP000525923">
    <property type="component" value="Unassembled WGS sequence"/>
</dbReference>
<dbReference type="Pfam" id="PF13365">
    <property type="entry name" value="Trypsin_2"/>
    <property type="match status" value="1"/>
</dbReference>
<dbReference type="EC" id="3.4.21.107" evidence="8"/>
<keyword evidence="6" id="KW-0472">Membrane</keyword>
<sequence>MGAVGYYNQPPESRRRPRRTSSFLAGLAGVAVGALLVWFLFQSVPQLMPGAGNNNAGNGAGNGAGAGQQERQSESVSVDVTTDVTEAVDSVADAVVGVTNLQETSDFWSQTEEQEAGTGSGVIYKNDNGRAFVVTNNHVIDGANSIEVTLADGTKVAATLVGTDVWTDLAVIEMDGAAVQDVAEFGDSDALKRGEPVIAIGNPLGLDFSGSVTTGVVSGKDRAIPVDLDGDGTEDWQAEVLQTDAAINPGNSGGALVNLSGQLIGINSMKIATSNVEGIGFAIPINSAIPVIESIEENGEMIRPAMGVTLIDLAQVPQAQREETLSLPADVKEGVVVNSVLDDSAAAKAGMQQFDVIIELDGEAVGDLIELRKHLYNTKEIGDTMAVKAYRNGELMDFELELVDNSAL</sequence>
<organism evidence="8 9">
    <name type="scientific">Planococcus koreensis</name>
    <dbReference type="NCBI Taxonomy" id="112331"/>
    <lineage>
        <taxon>Bacteria</taxon>
        <taxon>Bacillati</taxon>
        <taxon>Bacillota</taxon>
        <taxon>Bacilli</taxon>
        <taxon>Bacillales</taxon>
        <taxon>Caryophanaceae</taxon>
        <taxon>Planococcus</taxon>
    </lineage>
</organism>
<evidence type="ECO:0000256" key="3">
    <source>
        <dbReference type="ARBA" id="ARBA00022801"/>
    </source>
</evidence>
<dbReference type="InterPro" id="IPR009003">
    <property type="entry name" value="Peptidase_S1_PA"/>
</dbReference>
<evidence type="ECO:0000256" key="1">
    <source>
        <dbReference type="ARBA" id="ARBA00010541"/>
    </source>
</evidence>
<evidence type="ECO:0000256" key="6">
    <source>
        <dbReference type="SAM" id="Phobius"/>
    </source>
</evidence>
<dbReference type="EMBL" id="JACHHE010000004">
    <property type="protein sequence ID" value="MBB5180497.1"/>
    <property type="molecule type" value="Genomic_DNA"/>
</dbReference>
<dbReference type="SUPFAM" id="SSF50156">
    <property type="entry name" value="PDZ domain-like"/>
    <property type="match status" value="1"/>
</dbReference>
<feature type="domain" description="PDZ" evidence="7">
    <location>
        <begin position="304"/>
        <end position="393"/>
    </location>
</feature>
<evidence type="ECO:0000313" key="9">
    <source>
        <dbReference type="Proteomes" id="UP000525923"/>
    </source>
</evidence>
<keyword evidence="4" id="KW-0720">Serine protease</keyword>
<evidence type="ECO:0000259" key="7">
    <source>
        <dbReference type="SMART" id="SM00228"/>
    </source>
</evidence>
<evidence type="ECO:0000313" key="8">
    <source>
        <dbReference type="EMBL" id="MBB5180497.1"/>
    </source>
</evidence>
<name>A0A7W8CUJ1_9BACL</name>
<evidence type="ECO:0000256" key="5">
    <source>
        <dbReference type="SAM" id="MobiDB-lite"/>
    </source>
</evidence>
<protein>
    <submittedName>
        <fullName evidence="8">Serine protease Do</fullName>
        <ecNumber evidence="8">3.4.21.107</ecNumber>
    </submittedName>
</protein>
<dbReference type="SUPFAM" id="SSF50494">
    <property type="entry name" value="Trypsin-like serine proteases"/>
    <property type="match status" value="1"/>
</dbReference>
<feature type="region of interest" description="Disordered" evidence="5">
    <location>
        <begin position="52"/>
        <end position="79"/>
    </location>
</feature>
<keyword evidence="2 8" id="KW-0645">Protease</keyword>
<reference evidence="8 9" key="1">
    <citation type="submission" date="2020-08" db="EMBL/GenBank/DDBJ databases">
        <title>Genomic Encyclopedia of Type Strains, Phase IV (KMG-IV): sequencing the most valuable type-strain genomes for metagenomic binning, comparative biology and taxonomic classification.</title>
        <authorList>
            <person name="Goeker M."/>
        </authorList>
    </citation>
    <scope>NUCLEOTIDE SEQUENCE [LARGE SCALE GENOMIC DNA]</scope>
    <source>
        <strain evidence="8 9">DSM 15895</strain>
    </source>
</reference>
<keyword evidence="6" id="KW-0812">Transmembrane</keyword>
<dbReference type="AlphaFoldDB" id="A0A7W8CUJ1"/>
<accession>A0A7W8CUJ1</accession>
<dbReference type="InterPro" id="IPR036034">
    <property type="entry name" value="PDZ_sf"/>
</dbReference>
<dbReference type="SMART" id="SM00228">
    <property type="entry name" value="PDZ"/>
    <property type="match status" value="1"/>
</dbReference>
<dbReference type="PRINTS" id="PR00834">
    <property type="entry name" value="PROTEASES2C"/>
</dbReference>
<dbReference type="InterPro" id="IPR001478">
    <property type="entry name" value="PDZ"/>
</dbReference>
<dbReference type="PANTHER" id="PTHR22939:SF129">
    <property type="entry name" value="SERINE PROTEASE HTRA2, MITOCHONDRIAL"/>
    <property type="match status" value="1"/>
</dbReference>
<dbReference type="GO" id="GO:0004252">
    <property type="term" value="F:serine-type endopeptidase activity"/>
    <property type="evidence" value="ECO:0007669"/>
    <property type="project" value="InterPro"/>
</dbReference>
<keyword evidence="9" id="KW-1185">Reference proteome</keyword>
<dbReference type="Pfam" id="PF13180">
    <property type="entry name" value="PDZ_2"/>
    <property type="match status" value="1"/>
</dbReference>
<comment type="caution">
    <text evidence="8">The sequence shown here is derived from an EMBL/GenBank/DDBJ whole genome shotgun (WGS) entry which is preliminary data.</text>
</comment>
<comment type="similarity">
    <text evidence="1">Belongs to the peptidase S1C family.</text>
</comment>
<proteinExistence type="inferred from homology"/>
<gene>
    <name evidence="8" type="ORF">HNQ44_001925</name>
</gene>
<dbReference type="Gene3D" id="2.40.10.10">
    <property type="entry name" value="Trypsin-like serine proteases"/>
    <property type="match status" value="2"/>
</dbReference>
<dbReference type="InterPro" id="IPR043504">
    <property type="entry name" value="Peptidase_S1_PA_chymotrypsin"/>
</dbReference>
<dbReference type="GO" id="GO:0006508">
    <property type="term" value="P:proteolysis"/>
    <property type="evidence" value="ECO:0007669"/>
    <property type="project" value="UniProtKB-KW"/>
</dbReference>
<feature type="transmembrane region" description="Helical" evidence="6">
    <location>
        <begin position="21"/>
        <end position="41"/>
    </location>
</feature>
<evidence type="ECO:0000256" key="2">
    <source>
        <dbReference type="ARBA" id="ARBA00022670"/>
    </source>
</evidence>
<dbReference type="PANTHER" id="PTHR22939">
    <property type="entry name" value="SERINE PROTEASE FAMILY S1C HTRA-RELATED"/>
    <property type="match status" value="1"/>
</dbReference>